<evidence type="ECO:0000313" key="1">
    <source>
        <dbReference type="EMBL" id="SVB56519.1"/>
    </source>
</evidence>
<sequence length="514" mass="59304">QKANRALYNRLKEINRIELSEPDQLNYDLYVQKLENNNFGYRYKTYFMPIDQMSGIQIGFAGIPDYVPLKTAKDYQNYLTRLELFSKKIDQTIDLMKRGIETGWVHPKIILKLVPDQIKAQYNRPVEESPLFRPFKEFPDSFSESRKDNFIADANTTIKQSVYPAYISLYTFIIETYLPACRETIAALDLPGGESYYDHRVKNYTTTDLTPKEIHQLGLDEIDRIRQEMELIVKEVEFKGTFNEFLDSLRTDSNFYYLDENDLLDGYRVICKKADAQLPGLFGHLPRLPYGVKRIPDYQAPASPTAYYYSGSEDAGRPGFFMANTYLINTRPKYEMEALSLHEAVPGHHLQIALAQELDNLPKFRRYSGYTAFVEGWGLYAEKLGEEMGFYKDPYSKFGQLTYEMWRACRLVVDTGIHALGWTRQQAIDLMVANTAKTENDIIVEIDRYIAWPGQALAYKIGELKILELRAKAEKQLGPSFNIRKFHDVVLGNGALPLDILEKQVLNYIAAALQ</sequence>
<protein>
    <recommendedName>
        <fullName evidence="2">DUF885 domain-containing protein</fullName>
    </recommendedName>
</protein>
<proteinExistence type="predicted"/>
<evidence type="ECO:0008006" key="2">
    <source>
        <dbReference type="Google" id="ProtNLM"/>
    </source>
</evidence>
<dbReference type="Pfam" id="PF05960">
    <property type="entry name" value="DUF885"/>
    <property type="match status" value="1"/>
</dbReference>
<dbReference type="AlphaFoldDB" id="A0A382F1G4"/>
<dbReference type="InterPro" id="IPR010281">
    <property type="entry name" value="DUF885"/>
</dbReference>
<name>A0A382F1G4_9ZZZZ</name>
<reference evidence="1" key="1">
    <citation type="submission" date="2018-05" db="EMBL/GenBank/DDBJ databases">
        <authorList>
            <person name="Lanie J.A."/>
            <person name="Ng W.-L."/>
            <person name="Kazmierczak K.M."/>
            <person name="Andrzejewski T.M."/>
            <person name="Davidsen T.M."/>
            <person name="Wayne K.J."/>
            <person name="Tettelin H."/>
            <person name="Glass J.I."/>
            <person name="Rusch D."/>
            <person name="Podicherti R."/>
            <person name="Tsui H.-C.T."/>
            <person name="Winkler M.E."/>
        </authorList>
    </citation>
    <scope>NUCLEOTIDE SEQUENCE</scope>
</reference>
<gene>
    <name evidence="1" type="ORF">METZ01_LOCUS209373</name>
</gene>
<feature type="non-terminal residue" evidence="1">
    <location>
        <position position="1"/>
    </location>
</feature>
<organism evidence="1">
    <name type="scientific">marine metagenome</name>
    <dbReference type="NCBI Taxonomy" id="408172"/>
    <lineage>
        <taxon>unclassified sequences</taxon>
        <taxon>metagenomes</taxon>
        <taxon>ecological metagenomes</taxon>
    </lineage>
</organism>
<dbReference type="PANTHER" id="PTHR33361:SF2">
    <property type="entry name" value="DUF885 DOMAIN-CONTAINING PROTEIN"/>
    <property type="match status" value="1"/>
</dbReference>
<accession>A0A382F1G4</accession>
<dbReference type="PANTHER" id="PTHR33361">
    <property type="entry name" value="GLR0591 PROTEIN"/>
    <property type="match status" value="1"/>
</dbReference>
<dbReference type="EMBL" id="UINC01047351">
    <property type="protein sequence ID" value="SVB56519.1"/>
    <property type="molecule type" value="Genomic_DNA"/>
</dbReference>